<dbReference type="Proteomes" id="UP000831290">
    <property type="component" value="Chromosome"/>
</dbReference>
<accession>A0A9E6ZS67</accession>
<evidence type="ECO:0000256" key="1">
    <source>
        <dbReference type="SAM" id="MobiDB-lite"/>
    </source>
</evidence>
<evidence type="ECO:0000313" key="3">
    <source>
        <dbReference type="Proteomes" id="UP000831290"/>
    </source>
</evidence>
<dbReference type="EMBL" id="CP094358">
    <property type="protein sequence ID" value="UOB17868.1"/>
    <property type="molecule type" value="Genomic_DNA"/>
</dbReference>
<gene>
    <name evidence="2" type="ORF">MQE35_00895</name>
</gene>
<feature type="compositionally biased region" description="Polar residues" evidence="1">
    <location>
        <begin position="36"/>
        <end position="48"/>
    </location>
</feature>
<protein>
    <recommendedName>
        <fullName evidence="4">Lipoprotein</fullName>
    </recommendedName>
</protein>
<organism evidence="2 3">
    <name type="scientific">Abyssalbus ytuae</name>
    <dbReference type="NCBI Taxonomy" id="2926907"/>
    <lineage>
        <taxon>Bacteria</taxon>
        <taxon>Pseudomonadati</taxon>
        <taxon>Bacteroidota</taxon>
        <taxon>Flavobacteriia</taxon>
        <taxon>Flavobacteriales</taxon>
        <taxon>Flavobacteriaceae</taxon>
        <taxon>Abyssalbus</taxon>
    </lineage>
</organism>
<evidence type="ECO:0008006" key="4">
    <source>
        <dbReference type="Google" id="ProtNLM"/>
    </source>
</evidence>
<name>A0A9E6ZS67_9FLAO</name>
<sequence>MRKLFLGSSLALLTFFIVSCKGETKKEESAEKTEVQETPSVKETTAQTEKAEKKSNNIPTFSNKKVQDYVNAYEEYISAYRKAVENNDMAALGELGQKGQELGQKSQELTTELNGDDITKFTEYMKKKSEELMEISNKLSQ</sequence>
<feature type="compositionally biased region" description="Basic and acidic residues" evidence="1">
    <location>
        <begin position="24"/>
        <end position="35"/>
    </location>
</feature>
<feature type="region of interest" description="Disordered" evidence="1">
    <location>
        <begin position="24"/>
        <end position="56"/>
    </location>
</feature>
<dbReference type="RefSeq" id="WP_255843657.1">
    <property type="nucleotide sequence ID" value="NZ_CP094358.1"/>
</dbReference>
<dbReference type="KEGG" id="fbm:MQE35_00895"/>
<evidence type="ECO:0000313" key="2">
    <source>
        <dbReference type="EMBL" id="UOB17868.1"/>
    </source>
</evidence>
<keyword evidence="3" id="KW-1185">Reference proteome</keyword>
<dbReference type="AlphaFoldDB" id="A0A9E6ZS67"/>
<reference evidence="2" key="1">
    <citation type="submission" date="2022-03" db="EMBL/GenBank/DDBJ databases">
        <title>Description of Abyssus ytuae gen. nov., sp. nov., a novel member of the family Flavobacteriaceae isolated from the sediment of Mariana Trench.</title>
        <authorList>
            <person name="Zhang J."/>
            <person name="Xu X."/>
        </authorList>
    </citation>
    <scope>NUCLEOTIDE SEQUENCE</scope>
    <source>
        <strain evidence="2">MT3330</strain>
    </source>
</reference>
<dbReference type="PROSITE" id="PS51257">
    <property type="entry name" value="PROKAR_LIPOPROTEIN"/>
    <property type="match status" value="1"/>
</dbReference>
<proteinExistence type="predicted"/>